<reference evidence="4" key="2">
    <citation type="submission" date="2023-05" db="EMBL/GenBank/DDBJ databases">
        <authorList>
            <consortium name="Lawrence Berkeley National Laboratory"/>
            <person name="Steindorff A."/>
            <person name="Hensen N."/>
            <person name="Bonometti L."/>
            <person name="Westerberg I."/>
            <person name="Brannstrom I.O."/>
            <person name="Guillou S."/>
            <person name="Cros-Aarteil S."/>
            <person name="Calhoun S."/>
            <person name="Haridas S."/>
            <person name="Kuo A."/>
            <person name="Mondo S."/>
            <person name="Pangilinan J."/>
            <person name="Riley R."/>
            <person name="Labutti K."/>
            <person name="Andreopoulos B."/>
            <person name="Lipzen A."/>
            <person name="Chen C."/>
            <person name="Yanf M."/>
            <person name="Daum C."/>
            <person name="Ng V."/>
            <person name="Clum A."/>
            <person name="Ohm R."/>
            <person name="Martin F."/>
            <person name="Silar P."/>
            <person name="Natvig D."/>
            <person name="Lalanne C."/>
            <person name="Gautier V."/>
            <person name="Ament-Velasquez S.L."/>
            <person name="Kruys A."/>
            <person name="Hutchinson M.I."/>
            <person name="Powell A.J."/>
            <person name="Barry K."/>
            <person name="Miller A.N."/>
            <person name="Grigoriev I.V."/>
            <person name="Debuchy R."/>
            <person name="Gladieux P."/>
            <person name="Thoren M.H."/>
            <person name="Johannesson H."/>
        </authorList>
    </citation>
    <scope>NUCLEOTIDE SEQUENCE</scope>
    <source>
        <strain evidence="4">CBS 141.50</strain>
    </source>
</reference>
<organism evidence="4 5">
    <name type="scientific">Dichotomopilus funicola</name>
    <dbReference type="NCBI Taxonomy" id="1934379"/>
    <lineage>
        <taxon>Eukaryota</taxon>
        <taxon>Fungi</taxon>
        <taxon>Dikarya</taxon>
        <taxon>Ascomycota</taxon>
        <taxon>Pezizomycotina</taxon>
        <taxon>Sordariomycetes</taxon>
        <taxon>Sordariomycetidae</taxon>
        <taxon>Sordariales</taxon>
        <taxon>Chaetomiaceae</taxon>
        <taxon>Dichotomopilus</taxon>
    </lineage>
</organism>
<reference evidence="4" key="1">
    <citation type="journal article" date="2023" name="Mol. Phylogenet. Evol.">
        <title>Genome-scale phylogeny and comparative genomics of the fungal order Sordariales.</title>
        <authorList>
            <person name="Hensen N."/>
            <person name="Bonometti L."/>
            <person name="Westerberg I."/>
            <person name="Brannstrom I.O."/>
            <person name="Guillou S."/>
            <person name="Cros-Aarteil S."/>
            <person name="Calhoun S."/>
            <person name="Haridas S."/>
            <person name="Kuo A."/>
            <person name="Mondo S."/>
            <person name="Pangilinan J."/>
            <person name="Riley R."/>
            <person name="LaButti K."/>
            <person name="Andreopoulos B."/>
            <person name="Lipzen A."/>
            <person name="Chen C."/>
            <person name="Yan M."/>
            <person name="Daum C."/>
            <person name="Ng V."/>
            <person name="Clum A."/>
            <person name="Steindorff A."/>
            <person name="Ohm R.A."/>
            <person name="Martin F."/>
            <person name="Silar P."/>
            <person name="Natvig D.O."/>
            <person name="Lalanne C."/>
            <person name="Gautier V."/>
            <person name="Ament-Velasquez S.L."/>
            <person name="Kruys A."/>
            <person name="Hutchinson M.I."/>
            <person name="Powell A.J."/>
            <person name="Barry K."/>
            <person name="Miller A.N."/>
            <person name="Grigoriev I.V."/>
            <person name="Debuchy R."/>
            <person name="Gladieux P."/>
            <person name="Hiltunen Thoren M."/>
            <person name="Johannesson H."/>
        </authorList>
    </citation>
    <scope>NUCLEOTIDE SEQUENCE</scope>
    <source>
        <strain evidence="4">CBS 141.50</strain>
    </source>
</reference>
<accession>A0AAN6V2Q8</accession>
<sequence length="1453" mass="161093">MSTISSSLDLTLDLPLAKALLGPDLTNITAETLRKTFESIGASPEKLRALLNVVLTPLVKPTFTIPSREDDNNPLSVSSSGLEGVEFLLDGGTSSNSSSNEAMPYRMFDIATGNLVEYPSVGGAGRGQYCMLSHRWKGTEVTLGNIKEARKKALERARAGVGGSSRKSGARKSDVALVLEQCRLDILEQASLVTELELLGGGEGDEDGGDGQEMSVAAQPVGVGELLKRRLEAKAAEYELGGAQDSEAKARSGREFAKMEQKMFARLVEKMKVQVGGTNDTAVGGGGESETVVKEFDDKVKDASKALRTAQENHKKVRDHIEYFRTHGHLRDAVDEMVSRLQRWKSAIKLDRSLKEADRIFKTKMFQPRETCYLWSDTCCIDKTNGGELSDSLSLMGDWYADAEFTLVQLDTKFREDDAVKDWERFEKEEIKGQEQEKTEGNITTFGQIWGSEIEWATRAWTLQELVMSKTTFYVNSAWQPLSRPVESLGYFYSLIPFLDIYTEGDKRNVYRSVCGENQAAGYWDSSVLKKILDDEDVLGKWERFRDNIQGTRNDEFGVIKRLQVAQQLILLLDYLGVQIPSNLTVHTSTAAISRAVYLATADLVNNGNDELNARQRCYSRLRDHLPKLSLSEPAEGDDAARNERNEHLAQHAIGFLLRCLVAETKDLVYADREYIAQLGQIPQLESWKKGLSSRGFTAEAVLQLSGNRFATVATDRAYALMGILGVRFPTFPAEGPAKALARLLDEVVISRSDVSVFNWSGTDMGSPIRGRSLYPSSQTAYANQVDQIGRYNLMLAARVQDKMDEVMATYHSVIQTLRDTIDILKDKSRTNLPIHWIQIILELIGKVSFRKLRVHRDPLKRVITYIHQQSLREKMAIEQARKMMALEEAKPRPGLLSSSDSWNLKRPAILSTKSLPSIPSLPSLSRTGSTESTTPTEKTSSSKKTSRFGLGKKAFQVASSGIQKTGLGSSLAAPESPADPPPPPCEEVESKPSEPERAGFFWQHIDSPVTKWLSALDPDTGVGGQEKQDQLPAEIQSIPLNERHGHSQNGMYQNQHPQSSNIRLLEDEYQGTVSPNPITVSTSGIEGLFDIQRIIVTMIEPEKLRRQIARAASRHDQISGWCSVSTGFARVLTSFRCERHILEQELDVIESVETRVVFPKSLPVTKGDGGDVQPSSDDNKDNTDNKDKNPGTTTTATANMTADEARRLQRMLTFIQNPSLHLVAGEWVLARFSHTPCAQWFLCHFTLGADSSTFHGVRIPTGSGPGSNATLEPGFIGVWESYMERKKSKMSKVVRQYMRSQEAKEKAGDKFLEGLVRARAGLEAMMGEGGPISPAKEEGKKGGEGDGEKKEGGGQEDDEEEEEDDDDDESLSSLFKMVVGQGARAAEAWGESAYLVLTEKLHEMRADHLERNLSRAVLKRTPKVLRAAVENIHDNRNLLPAMFHSGVRVHMF</sequence>
<feature type="compositionally biased region" description="Low complexity" evidence="2">
    <location>
        <begin position="916"/>
        <end position="944"/>
    </location>
</feature>
<feature type="coiled-coil region" evidence="1">
    <location>
        <begin position="293"/>
        <end position="320"/>
    </location>
</feature>
<feature type="compositionally biased region" description="Basic and acidic residues" evidence="2">
    <location>
        <begin position="1336"/>
        <end position="1354"/>
    </location>
</feature>
<dbReference type="Proteomes" id="UP001302676">
    <property type="component" value="Unassembled WGS sequence"/>
</dbReference>
<proteinExistence type="predicted"/>
<feature type="region of interest" description="Disordered" evidence="2">
    <location>
        <begin position="966"/>
        <end position="996"/>
    </location>
</feature>
<evidence type="ECO:0000259" key="3">
    <source>
        <dbReference type="Pfam" id="PF06985"/>
    </source>
</evidence>
<feature type="region of interest" description="Disordered" evidence="2">
    <location>
        <begin position="916"/>
        <end position="949"/>
    </location>
</feature>
<dbReference type="PANTHER" id="PTHR10622">
    <property type="entry name" value="HET DOMAIN-CONTAINING PROTEIN"/>
    <property type="match status" value="1"/>
</dbReference>
<feature type="compositionally biased region" description="Basic and acidic residues" evidence="2">
    <location>
        <begin position="1178"/>
        <end position="1190"/>
    </location>
</feature>
<name>A0AAN6V2Q8_9PEZI</name>
<dbReference type="InterPro" id="IPR010730">
    <property type="entry name" value="HET"/>
</dbReference>
<feature type="compositionally biased region" description="Acidic residues" evidence="2">
    <location>
        <begin position="1355"/>
        <end position="1371"/>
    </location>
</feature>
<dbReference type="GeneID" id="87813934"/>
<dbReference type="PANTHER" id="PTHR10622:SF10">
    <property type="entry name" value="HET DOMAIN-CONTAINING PROTEIN"/>
    <property type="match status" value="1"/>
</dbReference>
<feature type="compositionally biased region" description="Low complexity" evidence="2">
    <location>
        <begin position="1191"/>
        <end position="1201"/>
    </location>
</feature>
<evidence type="ECO:0000256" key="1">
    <source>
        <dbReference type="SAM" id="Coils"/>
    </source>
</evidence>
<dbReference type="RefSeq" id="XP_062636760.1">
    <property type="nucleotide sequence ID" value="XM_062777321.1"/>
</dbReference>
<keyword evidence="1" id="KW-0175">Coiled coil</keyword>
<evidence type="ECO:0000313" key="4">
    <source>
        <dbReference type="EMBL" id="KAK4143389.1"/>
    </source>
</evidence>
<feature type="region of interest" description="Disordered" evidence="2">
    <location>
        <begin position="1164"/>
        <end position="1201"/>
    </location>
</feature>
<gene>
    <name evidence="4" type="ORF">C8A04DRAFT_12379</name>
</gene>
<feature type="domain" description="Heterokaryon incompatibility" evidence="3">
    <location>
        <begin position="345"/>
        <end position="465"/>
    </location>
</feature>
<keyword evidence="5" id="KW-1185">Reference proteome</keyword>
<dbReference type="Pfam" id="PF06985">
    <property type="entry name" value="HET"/>
    <property type="match status" value="1"/>
</dbReference>
<dbReference type="EMBL" id="MU853586">
    <property type="protein sequence ID" value="KAK4143389.1"/>
    <property type="molecule type" value="Genomic_DNA"/>
</dbReference>
<comment type="caution">
    <text evidence="4">The sequence shown here is derived from an EMBL/GenBank/DDBJ whole genome shotgun (WGS) entry which is preliminary data.</text>
</comment>
<feature type="region of interest" description="Disordered" evidence="2">
    <location>
        <begin position="1326"/>
        <end position="1371"/>
    </location>
</feature>
<evidence type="ECO:0000313" key="5">
    <source>
        <dbReference type="Proteomes" id="UP001302676"/>
    </source>
</evidence>
<evidence type="ECO:0000256" key="2">
    <source>
        <dbReference type="SAM" id="MobiDB-lite"/>
    </source>
</evidence>
<protein>
    <recommendedName>
        <fullName evidence="3">Heterokaryon incompatibility domain-containing protein</fullName>
    </recommendedName>
</protein>